<evidence type="ECO:0000256" key="2">
    <source>
        <dbReference type="ARBA" id="ARBA00023445"/>
    </source>
</evidence>
<dbReference type="EMBL" id="MDYQ01000419">
    <property type="protein sequence ID" value="PRP75079.1"/>
    <property type="molecule type" value="Genomic_DNA"/>
</dbReference>
<keyword evidence="5" id="KW-1185">Reference proteome</keyword>
<gene>
    <name evidence="4" type="ORF">PROFUN_03915</name>
</gene>
<dbReference type="Gene3D" id="3.40.50.720">
    <property type="entry name" value="NAD(P)-binding Rossmann-like Domain"/>
    <property type="match status" value="1"/>
</dbReference>
<dbReference type="FunCoup" id="A0A2P6MTP5">
    <property type="interactions" value="82"/>
</dbReference>
<proteinExistence type="inferred from homology"/>
<dbReference type="AlphaFoldDB" id="A0A2P6MTP5"/>
<dbReference type="InterPro" id="IPR050425">
    <property type="entry name" value="NAD(P)_dehydrat-like"/>
</dbReference>
<dbReference type="FunFam" id="3.40.50.720:FF:000191">
    <property type="entry name" value="Methylglyoxal reductase (NADPH-dependent)"/>
    <property type="match status" value="1"/>
</dbReference>
<comment type="caution">
    <text evidence="4">The sequence shown here is derived from an EMBL/GenBank/DDBJ whole genome shotgun (WGS) entry which is preliminary data.</text>
</comment>
<organism evidence="4 5">
    <name type="scientific">Planoprotostelium fungivorum</name>
    <dbReference type="NCBI Taxonomy" id="1890364"/>
    <lineage>
        <taxon>Eukaryota</taxon>
        <taxon>Amoebozoa</taxon>
        <taxon>Evosea</taxon>
        <taxon>Variosea</taxon>
        <taxon>Cavosteliida</taxon>
        <taxon>Cavosteliaceae</taxon>
        <taxon>Planoprotostelium</taxon>
    </lineage>
</organism>
<evidence type="ECO:0000313" key="5">
    <source>
        <dbReference type="Proteomes" id="UP000241769"/>
    </source>
</evidence>
<evidence type="ECO:0000259" key="3">
    <source>
        <dbReference type="Pfam" id="PF01370"/>
    </source>
</evidence>
<reference evidence="4 5" key="1">
    <citation type="journal article" date="2018" name="Genome Biol. Evol.">
        <title>Multiple Roots of Fruiting Body Formation in Amoebozoa.</title>
        <authorList>
            <person name="Hillmann F."/>
            <person name="Forbes G."/>
            <person name="Novohradska S."/>
            <person name="Ferling I."/>
            <person name="Riege K."/>
            <person name="Groth M."/>
            <person name="Westermann M."/>
            <person name="Marz M."/>
            <person name="Spaller T."/>
            <person name="Winckler T."/>
            <person name="Schaap P."/>
            <person name="Glockner G."/>
        </authorList>
    </citation>
    <scope>NUCLEOTIDE SEQUENCE [LARGE SCALE GENOMIC DNA]</scope>
    <source>
        <strain evidence="4 5">Jena</strain>
    </source>
</reference>
<keyword evidence="1" id="KW-0560">Oxidoreductase</keyword>
<evidence type="ECO:0000256" key="1">
    <source>
        <dbReference type="ARBA" id="ARBA00023002"/>
    </source>
</evidence>
<comment type="similarity">
    <text evidence="2">Belongs to the NAD(P)-dependent epimerase/dehydratase family. Dihydroflavonol-4-reductase subfamily.</text>
</comment>
<dbReference type="InterPro" id="IPR001509">
    <property type="entry name" value="Epimerase_deHydtase"/>
</dbReference>
<dbReference type="InParanoid" id="A0A2P6MTP5"/>
<name>A0A2P6MTP5_9EUKA</name>
<dbReference type="CDD" id="cd05227">
    <property type="entry name" value="AR_SDR_e"/>
    <property type="match status" value="1"/>
</dbReference>
<dbReference type="GO" id="GO:0016616">
    <property type="term" value="F:oxidoreductase activity, acting on the CH-OH group of donors, NAD or NADP as acceptor"/>
    <property type="evidence" value="ECO:0007669"/>
    <property type="project" value="TreeGrafter"/>
</dbReference>
<dbReference type="PANTHER" id="PTHR10366">
    <property type="entry name" value="NAD DEPENDENT EPIMERASE/DEHYDRATASE"/>
    <property type="match status" value="1"/>
</dbReference>
<feature type="domain" description="NAD-dependent epimerase/dehydratase" evidence="3">
    <location>
        <begin position="53"/>
        <end position="305"/>
    </location>
</feature>
<sequence length="384" mass="42911">MIKSPTITQGLTLLRNFGRLAYVIKLVIRAQAQKSRYNKQTKAMPTPAPQSLILVTGVTGYLAAHVAEQLLDKGYRVRGTARTASKAEYLKKKWGDRFEWVNVSDLIEDGAFDEAVKDVDGIMHVASPFHYNVSDPYKDLIEPARKGTLSLLSAALKNGKKVQRIVITSSFAACAEPKDGSGYIYTEKDWNEFSIKEVEQKGKETSPQQAYRASKSEAERVAWDFIKEKKPQFDLVTINPTFIFGPILHQVEDPKDLNTSVAFVYKMLTGETKEIAAPAPSQAFVDVRDVAKAHVNAIEKEEAGGKRFLTTSAQFGFQQVADILRAKYPELKDKIPEGKPGQNYSTTHSVSNEEAKRVLNIEFMGLEKTIVDTAEDLKEKFLQK</sequence>
<protein>
    <recommendedName>
        <fullName evidence="3">NAD-dependent epimerase/dehydratase domain-containing protein</fullName>
    </recommendedName>
</protein>
<dbReference type="STRING" id="1890364.A0A2P6MTP5"/>
<dbReference type="Proteomes" id="UP000241769">
    <property type="component" value="Unassembled WGS sequence"/>
</dbReference>
<dbReference type="SUPFAM" id="SSF51735">
    <property type="entry name" value="NAD(P)-binding Rossmann-fold domains"/>
    <property type="match status" value="1"/>
</dbReference>
<dbReference type="PANTHER" id="PTHR10366:SF564">
    <property type="entry name" value="STEROL-4-ALPHA-CARBOXYLATE 3-DEHYDROGENASE, DECARBOXYLATING"/>
    <property type="match status" value="1"/>
</dbReference>
<dbReference type="Pfam" id="PF01370">
    <property type="entry name" value="Epimerase"/>
    <property type="match status" value="1"/>
</dbReference>
<accession>A0A2P6MTP5</accession>
<dbReference type="OrthoDB" id="18155at2759"/>
<evidence type="ECO:0000313" key="4">
    <source>
        <dbReference type="EMBL" id="PRP75079.1"/>
    </source>
</evidence>
<dbReference type="InterPro" id="IPR036291">
    <property type="entry name" value="NAD(P)-bd_dom_sf"/>
</dbReference>